<sequence length="370" mass="39977">MPNIVVVGAGVVGLTSALLLAKEGGNEVTVVAKHMPGDYDIQYTSPWAGANYLPMSTQENSRWERRTWPELKRLAAEVPEAGIHFQKAVIMRNAKDLDPNNPAKNGLSDALFDEDPWYSTLVDYRKLRPEELLAGMAYGHEIGSVCINTALYLPWLVGQCRKHGVVLKRASLGHITEAASLSHATGGKNNKADIIVNCTGVMACKLGGVMDGKVTPARGQVVVVRNESPAMYVASSTDDGPDELLYTMTRAAGGGTILGGTYQKGNWDANPDPNVATRIMQRVVKMFPGITGGKGVEGLDVIRHGVGLRPYREGGVRLEKEVIDGTWVVHNYGHAGWGYQGSYGTAERAVELVHEIQGKATVQTQEKSKL</sequence>
<dbReference type="Proteomes" id="UP000078576">
    <property type="component" value="Unassembled WGS sequence"/>
</dbReference>
<evidence type="ECO:0000256" key="5">
    <source>
        <dbReference type="ARBA" id="ARBA00023002"/>
    </source>
</evidence>
<evidence type="ECO:0000256" key="7">
    <source>
        <dbReference type="SAM" id="SignalP"/>
    </source>
</evidence>
<keyword evidence="10" id="KW-1185">Reference proteome</keyword>
<reference evidence="10" key="1">
    <citation type="submission" date="2014-12" db="EMBL/GenBank/DDBJ databases">
        <title>Genome Sequence of Valsa Canker Pathogens Uncovers a Specific Adaption of Colonization on Woody Bark.</title>
        <authorList>
            <person name="Yin Z."/>
            <person name="Liu H."/>
            <person name="Gao X."/>
            <person name="Li Z."/>
            <person name="Song N."/>
            <person name="Ke X."/>
            <person name="Dai Q."/>
            <person name="Wu Y."/>
            <person name="Sun Y."/>
            <person name="Xu J.-R."/>
            <person name="Kang Z.K."/>
            <person name="Wang L."/>
            <person name="Huang L."/>
        </authorList>
    </citation>
    <scope>NUCLEOTIDE SEQUENCE [LARGE SCALE GENOMIC DNA]</scope>
    <source>
        <strain evidence="10">SXYL134</strain>
    </source>
</reference>
<dbReference type="PIRSF" id="PIRSF000189">
    <property type="entry name" value="D-aa_oxidase"/>
    <property type="match status" value="1"/>
</dbReference>
<evidence type="ECO:0000313" key="9">
    <source>
        <dbReference type="EMBL" id="KUI53726.1"/>
    </source>
</evidence>
<evidence type="ECO:0000256" key="1">
    <source>
        <dbReference type="ARBA" id="ARBA00001974"/>
    </source>
</evidence>
<dbReference type="InterPro" id="IPR023209">
    <property type="entry name" value="DAO"/>
</dbReference>
<evidence type="ECO:0000256" key="3">
    <source>
        <dbReference type="ARBA" id="ARBA00022630"/>
    </source>
</evidence>
<dbReference type="GO" id="GO:0071949">
    <property type="term" value="F:FAD binding"/>
    <property type="evidence" value="ECO:0007669"/>
    <property type="project" value="InterPro"/>
</dbReference>
<evidence type="ECO:0000256" key="6">
    <source>
        <dbReference type="PIRSR" id="PIRSR000189-1"/>
    </source>
</evidence>
<feature type="domain" description="FAD dependent oxidoreductase" evidence="8">
    <location>
        <begin position="4"/>
        <end position="352"/>
    </location>
</feature>
<feature type="binding site" evidence="6">
    <location>
        <position position="336"/>
    </location>
    <ligand>
        <name>D-dopa</name>
        <dbReference type="ChEBI" id="CHEBI:149689"/>
    </ligand>
</feature>
<dbReference type="InterPro" id="IPR006181">
    <property type="entry name" value="D-amino_acid_oxidase_CS"/>
</dbReference>
<gene>
    <name evidence="9" type="ORF">VP1G_01188</name>
</gene>
<dbReference type="SUPFAM" id="SSF51971">
    <property type="entry name" value="Nucleotide-binding domain"/>
    <property type="match status" value="1"/>
</dbReference>
<dbReference type="PANTHER" id="PTHR11530:SF16">
    <property type="entry name" value="D-AMINO ACID OXIDASE (AFU_ORTHOLOGUE AFUA_5G11290)"/>
    <property type="match status" value="1"/>
</dbReference>
<protein>
    <submittedName>
        <fullName evidence="9">D-amino-acid oxidase</fullName>
    </submittedName>
</protein>
<dbReference type="OrthoDB" id="409956at2759"/>
<dbReference type="PROSITE" id="PS00677">
    <property type="entry name" value="DAO"/>
    <property type="match status" value="1"/>
</dbReference>
<keyword evidence="7" id="KW-0732">Signal</keyword>
<feature type="signal peptide" evidence="7">
    <location>
        <begin position="1"/>
        <end position="17"/>
    </location>
</feature>
<dbReference type="InterPro" id="IPR006076">
    <property type="entry name" value="FAD-dep_OxRdtase"/>
</dbReference>
<dbReference type="Gene3D" id="3.40.50.720">
    <property type="entry name" value="NAD(P)-binding Rossmann-like Domain"/>
    <property type="match status" value="1"/>
</dbReference>
<dbReference type="PANTHER" id="PTHR11530">
    <property type="entry name" value="D-AMINO ACID OXIDASE"/>
    <property type="match status" value="1"/>
</dbReference>
<feature type="binding site" evidence="6">
    <location>
        <begin position="44"/>
        <end position="45"/>
    </location>
    <ligand>
        <name>FAD</name>
        <dbReference type="ChEBI" id="CHEBI:57692"/>
    </ligand>
</feature>
<dbReference type="Gene3D" id="3.30.9.10">
    <property type="entry name" value="D-Amino Acid Oxidase, subunit A, domain 2"/>
    <property type="match status" value="1"/>
</dbReference>
<name>A0A194UQ07_CYTMA</name>
<keyword evidence="5" id="KW-0560">Oxidoreductase</keyword>
<feature type="chain" id="PRO_5008265745" evidence="7">
    <location>
        <begin position="18"/>
        <end position="370"/>
    </location>
</feature>
<dbReference type="GO" id="GO:0003884">
    <property type="term" value="F:D-amino-acid oxidase activity"/>
    <property type="evidence" value="ECO:0007669"/>
    <property type="project" value="InterPro"/>
</dbReference>
<dbReference type="GO" id="GO:0005737">
    <property type="term" value="C:cytoplasm"/>
    <property type="evidence" value="ECO:0007669"/>
    <property type="project" value="TreeGrafter"/>
</dbReference>
<evidence type="ECO:0000256" key="2">
    <source>
        <dbReference type="ARBA" id="ARBA00006730"/>
    </source>
</evidence>
<keyword evidence="4 6" id="KW-0274">FAD</keyword>
<comment type="cofactor">
    <cofactor evidence="1 6">
        <name>FAD</name>
        <dbReference type="ChEBI" id="CHEBI:57692"/>
    </cofactor>
</comment>
<proteinExistence type="inferred from homology"/>
<comment type="similarity">
    <text evidence="2">Belongs to the DAMOX/DASOX family.</text>
</comment>
<dbReference type="EMBL" id="KN714670">
    <property type="protein sequence ID" value="KUI53726.1"/>
    <property type="molecule type" value="Genomic_DNA"/>
</dbReference>
<organism evidence="9 10">
    <name type="scientific">Cytospora mali</name>
    <name type="common">Apple Valsa canker fungus</name>
    <name type="synonym">Valsa mali</name>
    <dbReference type="NCBI Taxonomy" id="578113"/>
    <lineage>
        <taxon>Eukaryota</taxon>
        <taxon>Fungi</taxon>
        <taxon>Dikarya</taxon>
        <taxon>Ascomycota</taxon>
        <taxon>Pezizomycotina</taxon>
        <taxon>Sordariomycetes</taxon>
        <taxon>Sordariomycetidae</taxon>
        <taxon>Diaporthales</taxon>
        <taxon>Cytosporaceae</taxon>
        <taxon>Cytospora</taxon>
    </lineage>
</organism>
<keyword evidence="3" id="KW-0285">Flavoprotein</keyword>
<feature type="binding site" evidence="6">
    <location>
        <position position="199"/>
    </location>
    <ligand>
        <name>FAD</name>
        <dbReference type="ChEBI" id="CHEBI:57692"/>
    </ligand>
</feature>
<dbReference type="AlphaFoldDB" id="A0A194UQ07"/>
<dbReference type="GO" id="GO:0019478">
    <property type="term" value="P:D-amino acid catabolic process"/>
    <property type="evidence" value="ECO:0007669"/>
    <property type="project" value="TreeGrafter"/>
</dbReference>
<dbReference type="STRING" id="694573.A0A194UQ07"/>
<dbReference type="SUPFAM" id="SSF54373">
    <property type="entry name" value="FAD-linked reductases, C-terminal domain"/>
    <property type="match status" value="1"/>
</dbReference>
<evidence type="ECO:0000256" key="4">
    <source>
        <dbReference type="ARBA" id="ARBA00022827"/>
    </source>
</evidence>
<evidence type="ECO:0000259" key="8">
    <source>
        <dbReference type="Pfam" id="PF01266"/>
    </source>
</evidence>
<evidence type="ECO:0000313" key="10">
    <source>
        <dbReference type="Proteomes" id="UP000078576"/>
    </source>
</evidence>
<feature type="binding site" evidence="6">
    <location>
        <position position="309"/>
    </location>
    <ligand>
        <name>D-dopa</name>
        <dbReference type="ChEBI" id="CHEBI:149689"/>
    </ligand>
</feature>
<accession>A0A194UQ07</accession>
<dbReference type="Pfam" id="PF01266">
    <property type="entry name" value="DAO"/>
    <property type="match status" value="1"/>
</dbReference>